<evidence type="ECO:0000313" key="3">
    <source>
        <dbReference type="Proteomes" id="UP000192042"/>
    </source>
</evidence>
<evidence type="ECO:0000256" key="1">
    <source>
        <dbReference type="SAM" id="MobiDB-lite"/>
    </source>
</evidence>
<dbReference type="Proteomes" id="UP000192042">
    <property type="component" value="Chromosome I"/>
</dbReference>
<dbReference type="EMBL" id="LT828648">
    <property type="protein sequence ID" value="SLM46532.1"/>
    <property type="molecule type" value="Genomic_DNA"/>
</dbReference>
<dbReference type="STRING" id="1325564.NSJP_0360"/>
<reference evidence="2 3" key="1">
    <citation type="submission" date="2017-03" db="EMBL/GenBank/DDBJ databases">
        <authorList>
            <person name="Afonso C.L."/>
            <person name="Miller P.J."/>
            <person name="Scott M.A."/>
            <person name="Spackman E."/>
            <person name="Goraichik I."/>
            <person name="Dimitrov K.M."/>
            <person name="Suarez D.L."/>
            <person name="Swayne D.E."/>
        </authorList>
    </citation>
    <scope>NUCLEOTIDE SEQUENCE [LARGE SCALE GENOMIC DNA]</scope>
    <source>
        <strain evidence="2">Genome sequencing of Nitrospira japonica strain NJ11</strain>
    </source>
</reference>
<feature type="region of interest" description="Disordered" evidence="1">
    <location>
        <begin position="29"/>
        <end position="69"/>
    </location>
</feature>
<dbReference type="KEGG" id="nja:NSJP_0360"/>
<protein>
    <submittedName>
        <fullName evidence="2">Uncharacterized protein</fullName>
    </submittedName>
</protein>
<evidence type="ECO:0000313" key="2">
    <source>
        <dbReference type="EMBL" id="SLM46532.1"/>
    </source>
</evidence>
<sequence length="320" mass="33845">MRQVGRPIEPMIGTVLLGLLIAACSTTDNSSDKRVAQPTPPVAPVPAASPDEGSASVGDGGEVASRRVLPSDPCLSSADINCRNRINQLKDVRRELANPTAPPTIPPVPANGGRCVVDVQGQYGPPVGQPGARGSYRHFEVQLWIVTSMPIPGQSATRRSYAVQWATSGSGDRGDDNGVGTSDHWTWTIAGSRASSIPTVMTGEPQLTALNSAGGNWIVNMLPTAFPGGIRETQQHVIAGSPVPPPVQVQKMSNAFGYQPFGQISGMPIMDSNGTLTTKESKVFPIDAVQNRNVPNMMPAYQNMMPRGTVDCTWNLTLAP</sequence>
<name>A0A1W1I0M7_9BACT</name>
<dbReference type="PROSITE" id="PS51257">
    <property type="entry name" value="PROKAR_LIPOPROTEIN"/>
    <property type="match status" value="1"/>
</dbReference>
<gene>
    <name evidence="2" type="ORF">NSJP_0360</name>
</gene>
<dbReference type="AlphaFoldDB" id="A0A1W1I0M7"/>
<proteinExistence type="predicted"/>
<organism evidence="2 3">
    <name type="scientific">Nitrospira japonica</name>
    <dbReference type="NCBI Taxonomy" id="1325564"/>
    <lineage>
        <taxon>Bacteria</taxon>
        <taxon>Pseudomonadati</taxon>
        <taxon>Nitrospirota</taxon>
        <taxon>Nitrospiria</taxon>
        <taxon>Nitrospirales</taxon>
        <taxon>Nitrospiraceae</taxon>
        <taxon>Nitrospira</taxon>
    </lineage>
</organism>
<dbReference type="RefSeq" id="WP_080885204.1">
    <property type="nucleotide sequence ID" value="NZ_LT828648.1"/>
</dbReference>
<keyword evidence="3" id="KW-1185">Reference proteome</keyword>
<accession>A0A1W1I0M7</accession>